<dbReference type="Proteomes" id="UP000325787">
    <property type="component" value="Chromosome"/>
</dbReference>
<dbReference type="KEGG" id="ssyi:EKG83_27630"/>
<keyword evidence="3" id="KW-1185">Reference proteome</keyword>
<evidence type="ECO:0000313" key="3">
    <source>
        <dbReference type="Proteomes" id="UP000325787"/>
    </source>
</evidence>
<dbReference type="EMBL" id="CP034550">
    <property type="protein sequence ID" value="QFZ20668.1"/>
    <property type="molecule type" value="Genomic_DNA"/>
</dbReference>
<accession>A0A5Q0H358</accession>
<feature type="domain" description="DUF6875" evidence="1">
    <location>
        <begin position="12"/>
        <end position="183"/>
    </location>
</feature>
<dbReference type="OrthoDB" id="8420726at2"/>
<dbReference type="RefSeq" id="WP_051764827.1">
    <property type="nucleotide sequence ID" value="NZ_CP034550.1"/>
</dbReference>
<reference evidence="3" key="1">
    <citation type="journal article" date="2021" name="Curr. Microbiol.">
        <title>Complete genome of nocamycin-producing strain Saccharothrix syringae NRRL B-16468 reveals the biosynthetic potential for secondary metabolites.</title>
        <authorList>
            <person name="Mo X."/>
            <person name="Yang S."/>
        </authorList>
    </citation>
    <scope>NUCLEOTIDE SEQUENCE [LARGE SCALE GENOMIC DNA]</scope>
    <source>
        <strain evidence="3">ATCC 51364 / DSM 43886 / JCM 6844 / KCTC 9398 / NBRC 14523 / NRRL B-16468 / INA 2240</strain>
    </source>
</reference>
<organism evidence="2 3">
    <name type="scientific">Saccharothrix syringae</name>
    <name type="common">Nocardiopsis syringae</name>
    <dbReference type="NCBI Taxonomy" id="103733"/>
    <lineage>
        <taxon>Bacteria</taxon>
        <taxon>Bacillati</taxon>
        <taxon>Actinomycetota</taxon>
        <taxon>Actinomycetes</taxon>
        <taxon>Pseudonocardiales</taxon>
        <taxon>Pseudonocardiaceae</taxon>
        <taxon>Saccharothrix</taxon>
    </lineage>
</organism>
<dbReference type="InterPro" id="IPR049240">
    <property type="entry name" value="DUF6875"/>
</dbReference>
<proteinExistence type="predicted"/>
<dbReference type="AlphaFoldDB" id="A0A5Q0H358"/>
<protein>
    <recommendedName>
        <fullName evidence="1">DUF6875 domain-containing protein</fullName>
    </recommendedName>
</protein>
<evidence type="ECO:0000313" key="2">
    <source>
        <dbReference type="EMBL" id="QFZ20668.1"/>
    </source>
</evidence>
<dbReference type="Pfam" id="PF21780">
    <property type="entry name" value="DUF6875"/>
    <property type="match status" value="1"/>
</dbReference>
<name>A0A5Q0H358_SACSY</name>
<gene>
    <name evidence="2" type="ORF">EKG83_27630</name>
</gene>
<evidence type="ECO:0000259" key="1">
    <source>
        <dbReference type="Pfam" id="PF21780"/>
    </source>
</evidence>
<sequence>MLTVDLGESLKVVDAWLTDYISRPHRDIGRSGAVCPFVEPARRAGVVDSRVRLVGPSPSPALLVEVVRCSLDEYELMDAVGDPSPLRSLVVVLPDLPEDRWSTFDAAHAAVKTESVLRGLMIGQFHPTCTERSARNPEFEVSKSPVPLLAVRRMAVHDVLFLGERREWFEEYLSRFGARFRKPDRIDAVLYEAYLAACARHRITP</sequence>